<dbReference type="SUPFAM" id="SSF51735">
    <property type="entry name" value="NAD(P)-binding Rossmann-fold domains"/>
    <property type="match status" value="1"/>
</dbReference>
<accession>A0A7W6ENS5</accession>
<dbReference type="InterPro" id="IPR050721">
    <property type="entry name" value="Trk_Ktr_HKT_K-transport"/>
</dbReference>
<dbReference type="Gene3D" id="3.40.50.720">
    <property type="entry name" value="NAD(P)-binding Rossmann-like Domain"/>
    <property type="match status" value="1"/>
</dbReference>
<dbReference type="InterPro" id="IPR036291">
    <property type="entry name" value="NAD(P)-bd_dom_sf"/>
</dbReference>
<gene>
    <name evidence="2" type="ORF">FHS57_000549</name>
</gene>
<dbReference type="PANTHER" id="PTHR43833:SF7">
    <property type="entry name" value="KTR SYSTEM POTASSIUM UPTAKE PROTEIN C"/>
    <property type="match status" value="1"/>
</dbReference>
<dbReference type="AlphaFoldDB" id="A0A7W6ENS5"/>
<keyword evidence="3" id="KW-1185">Reference proteome</keyword>
<protein>
    <submittedName>
        <fullName evidence="2">Trk system potassium uptake protein TrkA</fullName>
    </submittedName>
</protein>
<dbReference type="PANTHER" id="PTHR43833">
    <property type="entry name" value="POTASSIUM CHANNEL PROTEIN 2-RELATED-RELATED"/>
    <property type="match status" value="1"/>
</dbReference>
<feature type="domain" description="RCK N-terminal" evidence="1">
    <location>
        <begin position="3"/>
        <end position="118"/>
    </location>
</feature>
<evidence type="ECO:0000313" key="2">
    <source>
        <dbReference type="EMBL" id="MBB3836567.1"/>
    </source>
</evidence>
<dbReference type="InterPro" id="IPR003148">
    <property type="entry name" value="RCK_N"/>
</dbReference>
<dbReference type="EMBL" id="JACIBY010000001">
    <property type="protein sequence ID" value="MBB3836567.1"/>
    <property type="molecule type" value="Genomic_DNA"/>
</dbReference>
<dbReference type="GO" id="GO:0006813">
    <property type="term" value="P:potassium ion transport"/>
    <property type="evidence" value="ECO:0007669"/>
    <property type="project" value="InterPro"/>
</dbReference>
<comment type="caution">
    <text evidence="2">The sequence shown here is derived from an EMBL/GenBank/DDBJ whole genome shotgun (WGS) entry which is preliminary data.</text>
</comment>
<proteinExistence type="predicted"/>
<evidence type="ECO:0000259" key="1">
    <source>
        <dbReference type="Pfam" id="PF02254"/>
    </source>
</evidence>
<reference evidence="2 3" key="1">
    <citation type="submission" date="2020-08" db="EMBL/GenBank/DDBJ databases">
        <title>Genomic Encyclopedia of Type Strains, Phase IV (KMG-IV): sequencing the most valuable type-strain genomes for metagenomic binning, comparative biology and taxonomic classification.</title>
        <authorList>
            <person name="Goeker M."/>
        </authorList>
    </citation>
    <scope>NUCLEOTIDE SEQUENCE [LARGE SCALE GENOMIC DNA]</scope>
    <source>
        <strain evidence="2 3">DSM 17976</strain>
    </source>
</reference>
<organism evidence="2 3">
    <name type="scientific">Runella defluvii</name>
    <dbReference type="NCBI Taxonomy" id="370973"/>
    <lineage>
        <taxon>Bacteria</taxon>
        <taxon>Pseudomonadati</taxon>
        <taxon>Bacteroidota</taxon>
        <taxon>Cytophagia</taxon>
        <taxon>Cytophagales</taxon>
        <taxon>Spirosomataceae</taxon>
        <taxon>Runella</taxon>
    </lineage>
</organism>
<dbReference type="Gene3D" id="3.30.70.1450">
    <property type="entry name" value="Regulator of K+ conductance, C-terminal domain"/>
    <property type="match status" value="1"/>
</dbReference>
<sequence>MKFFVVGLGNFGSTLSIRLTDMGHEVIGADISLNKVESLKNRITHTVCMDCTDATNLHTVPLKEMDVVVVAIGEDFAASVLITALLKQQNVKKLISRAFNDVHRTVIEALGVDEILFPEEDAAERVANKLTLPLVDNSVQICDNSSMMELSIPQKFYYQKLAETELAQAKELKVVAYVQVKNEKSLWGNTRKIKKLNLEIDAETELRPGDRLIIIGNVKELKKILNR</sequence>
<name>A0A7W6ENS5_9BACT</name>
<dbReference type="Proteomes" id="UP000541352">
    <property type="component" value="Unassembled WGS sequence"/>
</dbReference>
<evidence type="ECO:0000313" key="3">
    <source>
        <dbReference type="Proteomes" id="UP000541352"/>
    </source>
</evidence>
<dbReference type="RefSeq" id="WP_183971301.1">
    <property type="nucleotide sequence ID" value="NZ_JACIBY010000001.1"/>
</dbReference>
<dbReference type="Pfam" id="PF02254">
    <property type="entry name" value="TrkA_N"/>
    <property type="match status" value="1"/>
</dbReference>
<dbReference type="InterPro" id="IPR036721">
    <property type="entry name" value="RCK_C_sf"/>
</dbReference>